<evidence type="ECO:0000313" key="2">
    <source>
        <dbReference type="EMBL" id="KAJ5111680.1"/>
    </source>
</evidence>
<accession>A0A9W9G4U5</accession>
<evidence type="ECO:0000256" key="1">
    <source>
        <dbReference type="SAM" id="MobiDB-lite"/>
    </source>
</evidence>
<dbReference type="EMBL" id="JAPMSZ010000002">
    <property type="protein sequence ID" value="KAJ5111680.1"/>
    <property type="molecule type" value="Genomic_DNA"/>
</dbReference>
<keyword evidence="3" id="KW-1185">Reference proteome</keyword>
<dbReference type="Proteomes" id="UP001141434">
    <property type="component" value="Unassembled WGS sequence"/>
</dbReference>
<dbReference type="RefSeq" id="XP_056515159.1">
    <property type="nucleotide sequence ID" value="XM_056651892.1"/>
</dbReference>
<dbReference type="GeneID" id="81391060"/>
<name>A0A9W9G4U5_9EURO</name>
<dbReference type="AlphaFoldDB" id="A0A9W9G4U5"/>
<reference evidence="2" key="1">
    <citation type="submission" date="2022-11" db="EMBL/GenBank/DDBJ databases">
        <authorList>
            <person name="Petersen C."/>
        </authorList>
    </citation>
    <scope>NUCLEOTIDE SEQUENCE</scope>
    <source>
        <strain evidence="2">IBT 34128</strain>
    </source>
</reference>
<reference evidence="2" key="2">
    <citation type="journal article" date="2023" name="IMA Fungus">
        <title>Comparative genomic study of the Penicillium genus elucidates a diverse pangenome and 15 lateral gene transfer events.</title>
        <authorList>
            <person name="Petersen C."/>
            <person name="Sorensen T."/>
            <person name="Nielsen M.R."/>
            <person name="Sondergaard T.E."/>
            <person name="Sorensen J.L."/>
            <person name="Fitzpatrick D.A."/>
            <person name="Frisvad J.C."/>
            <person name="Nielsen K.L."/>
        </authorList>
    </citation>
    <scope>NUCLEOTIDE SEQUENCE</scope>
    <source>
        <strain evidence="2">IBT 34128</strain>
    </source>
</reference>
<protein>
    <submittedName>
        <fullName evidence="2">Uncharacterized protein</fullName>
    </submittedName>
</protein>
<feature type="region of interest" description="Disordered" evidence="1">
    <location>
        <begin position="50"/>
        <end position="78"/>
    </location>
</feature>
<sequence>MNGHGDDLKSIQKGVIDSDIIAIPHNPHSASSHDSRISLESSTKYMRDAISYSPPKPWGKDFNPTHKRRKGSGDLGLPTVQDGSLTSLADFENGLLGSWLVGFKRLSPRSL</sequence>
<comment type="caution">
    <text evidence="2">The sequence shown here is derived from an EMBL/GenBank/DDBJ whole genome shotgun (WGS) entry which is preliminary data.</text>
</comment>
<organism evidence="2 3">
    <name type="scientific">Penicillium alfredii</name>
    <dbReference type="NCBI Taxonomy" id="1506179"/>
    <lineage>
        <taxon>Eukaryota</taxon>
        <taxon>Fungi</taxon>
        <taxon>Dikarya</taxon>
        <taxon>Ascomycota</taxon>
        <taxon>Pezizomycotina</taxon>
        <taxon>Eurotiomycetes</taxon>
        <taxon>Eurotiomycetidae</taxon>
        <taxon>Eurotiales</taxon>
        <taxon>Aspergillaceae</taxon>
        <taxon>Penicillium</taxon>
    </lineage>
</organism>
<gene>
    <name evidence="2" type="ORF">NUU61_001310</name>
</gene>
<proteinExistence type="predicted"/>
<evidence type="ECO:0000313" key="3">
    <source>
        <dbReference type="Proteomes" id="UP001141434"/>
    </source>
</evidence>